<evidence type="ECO:0000313" key="10">
    <source>
        <dbReference type="EMBL" id="KEQ30834.1"/>
    </source>
</evidence>
<feature type="binding site" evidence="9">
    <location>
        <position position="388"/>
    </location>
    <ligand>
        <name>substrate</name>
    </ligand>
</feature>
<feature type="site" description="Participates in the substrate recognition with KAPA and in a stacking interaction with the adenine ring of SAM" evidence="9">
    <location>
        <position position="15"/>
    </location>
</feature>
<evidence type="ECO:0000256" key="3">
    <source>
        <dbReference type="ARBA" id="ARBA00022576"/>
    </source>
</evidence>
<accession>A0A081PJG1</accession>
<comment type="cofactor">
    <cofactor evidence="1 9">
        <name>pyridoxal 5'-phosphate</name>
        <dbReference type="ChEBI" id="CHEBI:597326"/>
    </cofactor>
</comment>
<feature type="binding site" evidence="9">
    <location>
        <position position="234"/>
    </location>
    <ligand>
        <name>pyridoxal 5'-phosphate</name>
        <dbReference type="ChEBI" id="CHEBI:597326"/>
    </ligand>
</feature>
<dbReference type="PANTHER" id="PTHR42684:SF3">
    <property type="entry name" value="ADENOSYLMETHIONINE-8-AMINO-7-OXONONANOATE AMINOTRANSFERASE"/>
    <property type="match status" value="1"/>
</dbReference>
<dbReference type="GO" id="GO:0051537">
    <property type="term" value="F:2 iron, 2 sulfur cluster binding"/>
    <property type="evidence" value="ECO:0007669"/>
    <property type="project" value="UniProtKB-KW"/>
</dbReference>
<evidence type="ECO:0000256" key="9">
    <source>
        <dbReference type="HAMAP-Rule" id="MF_00834"/>
    </source>
</evidence>
<proteinExistence type="inferred from homology"/>
<feature type="binding site" evidence="9">
    <location>
        <begin position="298"/>
        <end position="299"/>
    </location>
    <ligand>
        <name>pyridoxal 5'-phosphate</name>
        <dbReference type="ChEBI" id="CHEBI:597326"/>
    </ligand>
</feature>
<comment type="pathway">
    <text evidence="2 9">Cofactor biosynthesis; biotin biosynthesis; 7,8-diaminononanoate from 8-amino-7-oxononanoate (SAM route): step 1/1.</text>
</comment>
<gene>
    <name evidence="9" type="primary">bioA</name>
    <name evidence="10" type="ORF">N180_15890</name>
</gene>
<dbReference type="InterPro" id="IPR049704">
    <property type="entry name" value="Aminotrans_3_PPA_site"/>
</dbReference>
<reference evidence="10 11" key="1">
    <citation type="journal article" date="1992" name="Int. J. Syst. Bacteriol.">
        <title>Sphingobacterium antarcticus sp. nov. a Psychrotrophic Bacterium from the Soils of Schirmacher Oasis, Antarctica.</title>
        <authorList>
            <person name="Shivaji S."/>
            <person name="Ray M.K."/>
            <person name="Rao N.S."/>
            <person name="Saiserr L."/>
            <person name="Jagannadham M.V."/>
            <person name="Kumar G.S."/>
            <person name="Reddy G."/>
            <person name="Bhargava P.M."/>
        </authorList>
    </citation>
    <scope>NUCLEOTIDE SEQUENCE [LARGE SCALE GENOMIC DNA]</scope>
    <source>
        <strain evidence="10 11">4BY</strain>
    </source>
</reference>
<comment type="subunit">
    <text evidence="9">Homodimer.</text>
</comment>
<comment type="similarity">
    <text evidence="9">Belongs to the class-III pyridoxal-phosphate-dependent aminotransferase family. BioA subfamily.</text>
</comment>
<evidence type="ECO:0000256" key="7">
    <source>
        <dbReference type="ARBA" id="ARBA00022898"/>
    </source>
</evidence>
<keyword evidence="4 9" id="KW-0808">Transferase</keyword>
<evidence type="ECO:0000256" key="6">
    <source>
        <dbReference type="ARBA" id="ARBA00022756"/>
    </source>
</evidence>
<dbReference type="InterPro" id="IPR015422">
    <property type="entry name" value="PyrdxlP-dep_Trfase_small"/>
</dbReference>
<dbReference type="InterPro" id="IPR015421">
    <property type="entry name" value="PyrdxlP-dep_Trfase_major"/>
</dbReference>
<dbReference type="OrthoDB" id="9801052at2"/>
<dbReference type="EMBL" id="JNFF01000026">
    <property type="protein sequence ID" value="KEQ30834.1"/>
    <property type="molecule type" value="Genomic_DNA"/>
</dbReference>
<evidence type="ECO:0000313" key="11">
    <source>
        <dbReference type="Proteomes" id="UP000028007"/>
    </source>
</evidence>
<dbReference type="PANTHER" id="PTHR42684">
    <property type="entry name" value="ADENOSYLMETHIONINE-8-AMINO-7-OXONONANOATE AMINOTRANSFERASE"/>
    <property type="match status" value="1"/>
</dbReference>
<organism evidence="10 11">
    <name type="scientific">Pedobacter antarcticus 4BY</name>
    <dbReference type="NCBI Taxonomy" id="1358423"/>
    <lineage>
        <taxon>Bacteria</taxon>
        <taxon>Pseudomonadati</taxon>
        <taxon>Bacteroidota</taxon>
        <taxon>Sphingobacteriia</taxon>
        <taxon>Sphingobacteriales</taxon>
        <taxon>Sphingobacteriaceae</taxon>
        <taxon>Pedobacter</taxon>
    </lineage>
</organism>
<dbReference type="InterPro" id="IPR005814">
    <property type="entry name" value="Aminotrans_3"/>
</dbReference>
<dbReference type="GO" id="GO:0030170">
    <property type="term" value="F:pyridoxal phosphate binding"/>
    <property type="evidence" value="ECO:0007669"/>
    <property type="project" value="UniProtKB-UniRule"/>
</dbReference>
<keyword evidence="9" id="KW-0963">Cytoplasm</keyword>
<dbReference type="Pfam" id="PF00202">
    <property type="entry name" value="Aminotran_3"/>
    <property type="match status" value="1"/>
</dbReference>
<name>A0A081PJG1_9SPHI</name>
<feature type="modified residue" description="N6-(pyridoxal phosphate)lysine" evidence="9">
    <location>
        <position position="263"/>
    </location>
</feature>
<comment type="subcellular location">
    <subcellularLocation>
        <location evidence="9">Cytoplasm</location>
    </subcellularLocation>
</comment>
<feature type="binding site" evidence="9">
    <location>
        <position position="297"/>
    </location>
    <ligand>
        <name>substrate</name>
    </ligand>
</feature>
<keyword evidence="7 9" id="KW-0663">Pyridoxal phosphate</keyword>
<feature type="binding site" evidence="9">
    <location>
        <position position="263"/>
    </location>
    <ligand>
        <name>substrate</name>
    </ligand>
</feature>
<dbReference type="NCBIfam" id="TIGR00508">
    <property type="entry name" value="bioA"/>
    <property type="match status" value="1"/>
</dbReference>
<keyword evidence="3 9" id="KW-0032">Aminotransferase</keyword>
<dbReference type="GO" id="GO:0004141">
    <property type="term" value="F:dethiobiotin synthase activity"/>
    <property type="evidence" value="ECO:0007669"/>
    <property type="project" value="TreeGrafter"/>
</dbReference>
<dbReference type="SUPFAM" id="SSF53383">
    <property type="entry name" value="PLP-dependent transferases"/>
    <property type="match status" value="1"/>
</dbReference>
<dbReference type="RefSeq" id="WP_037438944.1">
    <property type="nucleotide sequence ID" value="NZ_JNFF01000026.1"/>
</dbReference>
<dbReference type="GO" id="GO:0009102">
    <property type="term" value="P:biotin biosynthetic process"/>
    <property type="evidence" value="ECO:0007669"/>
    <property type="project" value="UniProtKB-UniRule"/>
</dbReference>
<feature type="binding site" evidence="9">
    <location>
        <position position="50"/>
    </location>
    <ligand>
        <name>substrate</name>
    </ligand>
</feature>
<dbReference type="UniPathway" id="UPA00078">
    <property type="reaction ID" value="UER00160"/>
</dbReference>
<evidence type="ECO:0000256" key="5">
    <source>
        <dbReference type="ARBA" id="ARBA00022691"/>
    </source>
</evidence>
<dbReference type="NCBIfam" id="NF004624">
    <property type="entry name" value="PRK05964.1"/>
    <property type="match status" value="1"/>
</dbReference>
<protein>
    <recommendedName>
        <fullName evidence="9">Adenosylmethionine-8-amino-7-oxononanoate aminotransferase</fullName>
        <ecNumber evidence="9">2.6.1.62</ecNumber>
    </recommendedName>
    <alternativeName>
        <fullName evidence="9">7,8-diamino-pelargonic acid aminotransferase</fullName>
        <shortName evidence="9">DAPA AT</shortName>
        <shortName evidence="9">DAPA aminotransferase</shortName>
    </alternativeName>
    <alternativeName>
        <fullName evidence="9">7,8-diaminononanoate synthase</fullName>
        <shortName evidence="9">DANS</shortName>
    </alternativeName>
    <alternativeName>
        <fullName evidence="9">Diaminopelargonic acid synthase</fullName>
    </alternativeName>
</protein>
<dbReference type="GO" id="GO:0004015">
    <property type="term" value="F:adenosylmethionine-8-amino-7-oxononanoate transaminase activity"/>
    <property type="evidence" value="ECO:0007669"/>
    <property type="project" value="UniProtKB-UniRule"/>
</dbReference>
<sequence>MTLTNRDAKYIWHPYTQHYKGNKHIVIDHASGSYLFDQDGKKYIDAISSWWVILHGHSHPYIAEKVIKQLGKLDQVIFAGFTHEPAIQLAEKLLNILPPSQQKVFYTDNGSTAIEVALKMCIQFWYNQNQPRSKILAFKNAYHGDTFGAMSVSARGTWTAPFKNQMFEVIYIDTPDSNNLEDLQKIIETHAADLACFIFEPLVQGSAGMLMHKAEHLDQLMALCRRNGILMIQDEVFTGFGRTGRNFAADHLQQQADILCFSKGLTGGTMPLGITTCSSEIYAAFLAEDNLKTLFHGHSFTANPLACAAAAASLDLLAEPDCQAAIQRIAALHSTFATSIELHPLVRSVRQTGTILAIEWETGEGTSYFNGLRDWLYNFFLDKGIILRPLGNIIYILPPYCISNADLEEIYAAILEALDLKLR</sequence>
<feature type="binding site" evidence="9">
    <location>
        <position position="142"/>
    </location>
    <ligand>
        <name>substrate</name>
    </ligand>
</feature>
<dbReference type="FunFam" id="3.40.640.10:FF:000004">
    <property type="entry name" value="Acetylornithine aminotransferase"/>
    <property type="match status" value="1"/>
</dbReference>
<dbReference type="Gene3D" id="3.90.1150.10">
    <property type="entry name" value="Aspartate Aminotransferase, domain 1"/>
    <property type="match status" value="1"/>
</dbReference>
<keyword evidence="11" id="KW-1185">Reference proteome</keyword>
<dbReference type="HAMAP" id="MF_00834">
    <property type="entry name" value="BioA"/>
    <property type="match status" value="1"/>
</dbReference>
<dbReference type="Proteomes" id="UP000028007">
    <property type="component" value="Unassembled WGS sequence"/>
</dbReference>
<comment type="function">
    <text evidence="9">Catalyzes the transfer of the alpha-amino group from S-adenosyl-L-methionine (SAM) to 7-keto-8-aminopelargonic acid (KAPA) to form 7,8-diaminopelargonic acid (DAPA). It is the only aminotransferase known to utilize SAM as an amino donor.</text>
</comment>
<comment type="catalytic activity">
    <reaction evidence="8 9">
        <text>(8S)-8-amino-7-oxononanoate + S-adenosyl-L-methionine = S-adenosyl-4-methylsulfanyl-2-oxobutanoate + (7R,8S)-7,8-diammoniononanoate</text>
        <dbReference type="Rhea" id="RHEA:16861"/>
        <dbReference type="ChEBI" id="CHEBI:16490"/>
        <dbReference type="ChEBI" id="CHEBI:59789"/>
        <dbReference type="ChEBI" id="CHEBI:149468"/>
        <dbReference type="ChEBI" id="CHEBI:149469"/>
        <dbReference type="EC" id="2.6.1.62"/>
    </reaction>
</comment>
<dbReference type="EC" id="2.6.1.62" evidence="9"/>
<dbReference type="Gene3D" id="3.40.640.10">
    <property type="entry name" value="Type I PLP-dependent aspartate aminotransferase-like (Major domain)"/>
    <property type="match status" value="1"/>
</dbReference>
<evidence type="ECO:0000256" key="1">
    <source>
        <dbReference type="ARBA" id="ARBA00001933"/>
    </source>
</evidence>
<comment type="caution">
    <text evidence="10">The sequence shown here is derived from an EMBL/GenBank/DDBJ whole genome shotgun (WGS) entry which is preliminary data.</text>
</comment>
<feature type="binding site" evidence="9">
    <location>
        <begin position="110"/>
        <end position="111"/>
    </location>
    <ligand>
        <name>pyridoxal 5'-phosphate</name>
        <dbReference type="ChEBI" id="CHEBI:597326"/>
    </ligand>
</feature>
<dbReference type="InterPro" id="IPR015424">
    <property type="entry name" value="PyrdxlP-dep_Trfase"/>
</dbReference>
<dbReference type="GO" id="GO:0005737">
    <property type="term" value="C:cytoplasm"/>
    <property type="evidence" value="ECO:0007669"/>
    <property type="project" value="UniProtKB-SubCell"/>
</dbReference>
<dbReference type="eggNOG" id="COG0161">
    <property type="taxonomic scope" value="Bacteria"/>
</dbReference>
<evidence type="ECO:0000256" key="2">
    <source>
        <dbReference type="ARBA" id="ARBA00005063"/>
    </source>
</evidence>
<evidence type="ECO:0000256" key="4">
    <source>
        <dbReference type="ARBA" id="ARBA00022679"/>
    </source>
</evidence>
<dbReference type="AlphaFoldDB" id="A0A081PJG1"/>
<dbReference type="CDD" id="cd00610">
    <property type="entry name" value="OAT_like"/>
    <property type="match status" value="1"/>
</dbReference>
<evidence type="ECO:0000256" key="8">
    <source>
        <dbReference type="ARBA" id="ARBA00048449"/>
    </source>
</evidence>
<keyword evidence="6 9" id="KW-0093">Biotin biosynthesis</keyword>
<keyword evidence="5 9" id="KW-0949">S-adenosyl-L-methionine</keyword>
<dbReference type="InterPro" id="IPR005815">
    <property type="entry name" value="BioA"/>
</dbReference>
<dbReference type="PROSITE" id="PS00600">
    <property type="entry name" value="AA_TRANSFER_CLASS_3"/>
    <property type="match status" value="1"/>
</dbReference>